<comment type="subunit">
    <text evidence="1">Component of the nuclear pore complex (NPC)-associated TREX-2 complex (transcription and export complex 2). Component of the SAGA transcription coactivator-HAT complex. Within the SAGA complex, participates to a subcomplex of SAGA called the DUB module (deubiquitination module).</text>
</comment>
<feature type="region of interest" description="Disordered" evidence="2">
    <location>
        <begin position="1"/>
        <end position="27"/>
    </location>
</feature>
<sequence>MGGSPEGTRGNVLDARASEGQGEGGSLRTKGVLYEHVKNELIESGHKDRLYKELAQSLIDCGWRDELKEHCKEVMKEKKSTSELSLEALTKEVIVHAQKSVPDSVKANFFDKLKEAILLNQSGESED</sequence>
<dbReference type="GO" id="GO:0006325">
    <property type="term" value="P:chromatin organization"/>
    <property type="evidence" value="ECO:0007669"/>
    <property type="project" value="UniProtKB-KW"/>
</dbReference>
<dbReference type="PANTHER" id="PTHR12514">
    <property type="entry name" value="ENHANCER OF YELLOW 2 TRANSCRIPTION FACTOR"/>
    <property type="match status" value="1"/>
</dbReference>
<dbReference type="GO" id="GO:0003713">
    <property type="term" value="F:transcription coactivator activity"/>
    <property type="evidence" value="ECO:0007669"/>
    <property type="project" value="UniProtKB-UniRule"/>
</dbReference>
<proteinExistence type="inferred from homology"/>
<comment type="function">
    <text evidence="1">Involved in mRNA export coupled transcription activation by association with both the TREX-2 and the SAGA complexes. The transcription regulatory histone acetylation (HAT) complex SAGA is a multiprotein complex that activates transcription by remodeling chromatin and mediating histone acetylation and deubiquitination. Within the SAGA complex, participates to a subcomplex that specifically deubiquitinates histones. The SAGA complex is recruited to specific gene promoters by activators, where it is required for transcription. The TREX-2 complex functions in docking export-competent ribonucleoprotein particles (mRNPs) to the nuclear entrance of the nuclear pore complex (nuclear basket). TREX-2 participates in mRNA export and accurate chromatin positioning in the nucleus by tethering genes to the nuclear periphery.</text>
</comment>
<evidence type="ECO:0000256" key="1">
    <source>
        <dbReference type="HAMAP-Rule" id="MF_03046"/>
    </source>
</evidence>
<keyword evidence="1" id="KW-0805">Transcription regulation</keyword>
<dbReference type="OrthoDB" id="6221744at2759"/>
<dbReference type="HAMAP" id="MF_03046">
    <property type="entry name" value="ENY2_Sus1"/>
    <property type="match status" value="1"/>
</dbReference>
<dbReference type="Pfam" id="PF10163">
    <property type="entry name" value="EnY2"/>
    <property type="match status" value="1"/>
</dbReference>
<keyword evidence="1" id="KW-0804">Transcription</keyword>
<comment type="subcellular location">
    <subcellularLocation>
        <location evidence="1">Nucleus</location>
        <location evidence="1">Nucleoplasm</location>
    </subcellularLocation>
</comment>
<keyword evidence="1" id="KW-0813">Transport</keyword>
<dbReference type="Gene3D" id="1.10.246.140">
    <property type="match status" value="1"/>
</dbReference>
<dbReference type="GO" id="GO:0070390">
    <property type="term" value="C:transcription export complex 2"/>
    <property type="evidence" value="ECO:0007669"/>
    <property type="project" value="UniProtKB-UniRule"/>
</dbReference>
<gene>
    <name evidence="3" type="ORF">A3770_10p58360</name>
</gene>
<organism evidence="3 4">
    <name type="scientific">Chloropicon primus</name>
    <dbReference type="NCBI Taxonomy" id="1764295"/>
    <lineage>
        <taxon>Eukaryota</taxon>
        <taxon>Viridiplantae</taxon>
        <taxon>Chlorophyta</taxon>
        <taxon>Chloropicophyceae</taxon>
        <taxon>Chloropicales</taxon>
        <taxon>Chloropicaceae</taxon>
        <taxon>Chloropicon</taxon>
    </lineage>
</organism>
<dbReference type="EMBL" id="CP031043">
    <property type="protein sequence ID" value="QDZ23318.1"/>
    <property type="molecule type" value="Genomic_DNA"/>
</dbReference>
<dbReference type="Proteomes" id="UP000316726">
    <property type="component" value="Chromosome 10"/>
</dbReference>
<keyword evidence="1" id="KW-0156">Chromatin regulator</keyword>
<dbReference type="STRING" id="1764295.A0A5B8MRG1"/>
<name>A0A5B8MRG1_9CHLO</name>
<dbReference type="GO" id="GO:0005654">
    <property type="term" value="C:nucleoplasm"/>
    <property type="evidence" value="ECO:0007669"/>
    <property type="project" value="UniProtKB-SubCell"/>
</dbReference>
<dbReference type="InterPro" id="IPR018783">
    <property type="entry name" value="TF_ENY2"/>
</dbReference>
<evidence type="ECO:0000313" key="4">
    <source>
        <dbReference type="Proteomes" id="UP000316726"/>
    </source>
</evidence>
<keyword evidence="1" id="KW-0010">Activator</keyword>
<dbReference type="InterPro" id="IPR038212">
    <property type="entry name" value="TF_EnY2_sf"/>
</dbReference>
<comment type="similarity">
    <text evidence="1">Belongs to the ENY2 family.</text>
</comment>
<dbReference type="GO" id="GO:0006406">
    <property type="term" value="P:mRNA export from nucleus"/>
    <property type="evidence" value="ECO:0007669"/>
    <property type="project" value="UniProtKB-UniRule"/>
</dbReference>
<dbReference type="AlphaFoldDB" id="A0A5B8MRG1"/>
<keyword evidence="1" id="KW-0539">Nucleus</keyword>
<dbReference type="GO" id="GO:0006368">
    <property type="term" value="P:transcription elongation by RNA polymerase II"/>
    <property type="evidence" value="ECO:0007669"/>
    <property type="project" value="UniProtKB-UniRule"/>
</dbReference>
<dbReference type="GO" id="GO:0000124">
    <property type="term" value="C:SAGA complex"/>
    <property type="evidence" value="ECO:0007669"/>
    <property type="project" value="UniProtKB-UniRule"/>
</dbReference>
<keyword evidence="1" id="KW-0811">Translocation</keyword>
<keyword evidence="1" id="KW-0509">mRNA transport</keyword>
<keyword evidence="4" id="KW-1185">Reference proteome</keyword>
<evidence type="ECO:0000313" key="3">
    <source>
        <dbReference type="EMBL" id="QDZ23318.1"/>
    </source>
</evidence>
<keyword evidence="1" id="KW-0653">Protein transport</keyword>
<dbReference type="GO" id="GO:0005643">
    <property type="term" value="C:nuclear pore"/>
    <property type="evidence" value="ECO:0007669"/>
    <property type="project" value="UniProtKB-UniRule"/>
</dbReference>
<dbReference type="GO" id="GO:0015031">
    <property type="term" value="P:protein transport"/>
    <property type="evidence" value="ECO:0007669"/>
    <property type="project" value="UniProtKB-KW"/>
</dbReference>
<accession>A0A5B8MRG1</accession>
<reference evidence="3 4" key="1">
    <citation type="submission" date="2018-07" db="EMBL/GenBank/DDBJ databases">
        <title>The complete nuclear genome of the prasinophyte Chloropicon primus (CCMP1205).</title>
        <authorList>
            <person name="Pombert J.-F."/>
            <person name="Otis C."/>
            <person name="Turmel M."/>
            <person name="Lemieux C."/>
        </authorList>
    </citation>
    <scope>NUCLEOTIDE SEQUENCE [LARGE SCALE GENOMIC DNA]</scope>
    <source>
        <strain evidence="3 4">CCMP1205</strain>
    </source>
</reference>
<protein>
    <recommendedName>
        <fullName evidence="1">Transcription and mRNA export factor ENY2</fullName>
    </recommendedName>
    <alternativeName>
        <fullName evidence="1">Enhancer of yellow 2 transcription factor homolog</fullName>
    </alternativeName>
</protein>
<dbReference type="GO" id="GO:0071819">
    <property type="term" value="C:DUBm complex"/>
    <property type="evidence" value="ECO:0007669"/>
    <property type="project" value="UniProtKB-UniRule"/>
</dbReference>
<evidence type="ECO:0000256" key="2">
    <source>
        <dbReference type="SAM" id="MobiDB-lite"/>
    </source>
</evidence>